<dbReference type="Pfam" id="PF22744">
    <property type="entry name" value="Toast-rack_PspC-Cterm"/>
    <property type="match status" value="1"/>
</dbReference>
<evidence type="ECO:0000256" key="3">
    <source>
        <dbReference type="ARBA" id="ARBA00022692"/>
    </source>
</evidence>
<dbReference type="AlphaFoldDB" id="A0A291QS00"/>
<evidence type="ECO:0000259" key="10">
    <source>
        <dbReference type="Pfam" id="PF22744"/>
    </source>
</evidence>
<comment type="subcellular location">
    <subcellularLocation>
        <location evidence="1">Cell membrane</location>
        <topology evidence="1">Single-pass membrane protein</topology>
    </subcellularLocation>
</comment>
<dbReference type="OrthoDB" id="5772680at2"/>
<dbReference type="Proteomes" id="UP000220133">
    <property type="component" value="Chromosome"/>
</dbReference>
<evidence type="ECO:0000259" key="9">
    <source>
        <dbReference type="Pfam" id="PF22571"/>
    </source>
</evidence>
<evidence type="ECO:0000256" key="5">
    <source>
        <dbReference type="ARBA" id="ARBA00023136"/>
    </source>
</evidence>
<reference evidence="11 12" key="1">
    <citation type="submission" date="2017-10" db="EMBL/GenBank/DDBJ databases">
        <title>Paenichitinophaga pekingensis gen. nov., sp. nov., isolated from activated sludge.</title>
        <authorList>
            <person name="Jin D."/>
            <person name="Kong X."/>
            <person name="Deng Y."/>
            <person name="Bai Z."/>
        </authorList>
    </citation>
    <scope>NUCLEOTIDE SEQUENCE [LARGE SCALE GENOMIC DNA]</scope>
    <source>
        <strain evidence="11 12">13</strain>
    </source>
</reference>
<evidence type="ECO:0000259" key="8">
    <source>
        <dbReference type="Pfam" id="PF04024"/>
    </source>
</evidence>
<evidence type="ECO:0000256" key="2">
    <source>
        <dbReference type="ARBA" id="ARBA00022475"/>
    </source>
</evidence>
<dbReference type="KEGG" id="cbae:COR50_05130"/>
<dbReference type="PANTHER" id="PTHR33885">
    <property type="entry name" value="PHAGE SHOCK PROTEIN C"/>
    <property type="match status" value="1"/>
</dbReference>
<feature type="domain" description="PspC-related transmembrane region" evidence="9">
    <location>
        <begin position="221"/>
        <end position="352"/>
    </location>
</feature>
<dbReference type="PANTHER" id="PTHR33885:SF3">
    <property type="entry name" value="PHAGE SHOCK PROTEIN C"/>
    <property type="match status" value="1"/>
</dbReference>
<keyword evidence="12" id="KW-1185">Reference proteome</keyword>
<evidence type="ECO:0000313" key="12">
    <source>
        <dbReference type="Proteomes" id="UP000220133"/>
    </source>
</evidence>
<feature type="region of interest" description="Disordered" evidence="6">
    <location>
        <begin position="529"/>
        <end position="590"/>
    </location>
</feature>
<sequence>MKKIININLSSRLIPIEDSAYDTLRLYLDSLKKYFAQEDGADEIMSDIEGRIAEVFQDKLKKGAHCITDQDIEDIKASMGTPSQLEDETNAGSQGMGAEQAEKKTAFDFEQYIRPTKRFYRDPDHKLIGGVCGGLGAYFNIDPVVFRVLFVVFAVLYGTGFIIYLVLWFATPEAQSTAEKLEMRGEKVDLNNIKTTVQEEMKEFKSRMSNVGTDFKNFSAGRGKQMGSEIGGAVDRLARGFGKFVVFIAKSFFYIFAVILLFVLIGVLITTSFTAAWFPILNTIFTTNQSILFWLSSTLLLGIPILSLIMFLVRKMTGSKYNNKYVGYAFGTFWVIGLVSSILLGISLAKSFRAGAKTMQTVALEDVKGDKLYIKKSDDALVMDNIDFFDSRFRVLEDTAIVDAISLRIIQSNSDRFEMQIDRFSRGRTYSQARSYAESIRIPLVQKDSVIYLPSGFSIPTKLKYRGQRVAIYIKVPKGKTVEVDRSAYWNYRFLGNHDNYWDNDYYDGRVEIKSGKNGLEKVYDSWDRNDDKNLDNSPGQDAAPSAKNKRDSVRQHYRYQQDTSLAPPSGPAVQPKKEKKQENDTANAMKKSIAQVEKFNFLFAPYDKIRQS</sequence>
<dbReference type="InterPro" id="IPR052027">
    <property type="entry name" value="PspC"/>
</dbReference>
<dbReference type="GO" id="GO:0005886">
    <property type="term" value="C:plasma membrane"/>
    <property type="evidence" value="ECO:0007669"/>
    <property type="project" value="UniProtKB-SubCell"/>
</dbReference>
<gene>
    <name evidence="11" type="ORF">COR50_05130</name>
</gene>
<accession>A0A291QS00</accession>
<dbReference type="InterPro" id="IPR007168">
    <property type="entry name" value="Phageshock_PspC_N"/>
</dbReference>
<evidence type="ECO:0000313" key="11">
    <source>
        <dbReference type="EMBL" id="ATL46614.1"/>
    </source>
</evidence>
<name>A0A291QS00_9BACT</name>
<feature type="transmembrane region" description="Helical" evidence="7">
    <location>
        <begin position="291"/>
        <end position="313"/>
    </location>
</feature>
<protein>
    <submittedName>
        <fullName evidence="11">Uncharacterized protein</fullName>
    </submittedName>
</protein>
<keyword evidence="4 7" id="KW-1133">Transmembrane helix</keyword>
<feature type="domain" description="Phage shock protein PspC N-terminal" evidence="8">
    <location>
        <begin position="117"/>
        <end position="174"/>
    </location>
</feature>
<evidence type="ECO:0000256" key="1">
    <source>
        <dbReference type="ARBA" id="ARBA00004162"/>
    </source>
</evidence>
<organism evidence="11 12">
    <name type="scientific">Chitinophaga caeni</name>
    <dbReference type="NCBI Taxonomy" id="2029983"/>
    <lineage>
        <taxon>Bacteria</taxon>
        <taxon>Pseudomonadati</taxon>
        <taxon>Bacteroidota</taxon>
        <taxon>Chitinophagia</taxon>
        <taxon>Chitinophagales</taxon>
        <taxon>Chitinophagaceae</taxon>
        <taxon>Chitinophaga</taxon>
    </lineage>
</organism>
<keyword evidence="3 7" id="KW-0812">Transmembrane</keyword>
<feature type="transmembrane region" description="Helical" evidence="7">
    <location>
        <begin position="147"/>
        <end position="170"/>
    </location>
</feature>
<feature type="domain" description="PspC-related ToastRack" evidence="10">
    <location>
        <begin position="401"/>
        <end position="508"/>
    </location>
</feature>
<feature type="transmembrane region" description="Helical" evidence="7">
    <location>
        <begin position="252"/>
        <end position="279"/>
    </location>
</feature>
<evidence type="ECO:0000256" key="6">
    <source>
        <dbReference type="SAM" id="MobiDB-lite"/>
    </source>
</evidence>
<keyword evidence="5 7" id="KW-0472">Membrane</keyword>
<dbReference type="Pfam" id="PF22571">
    <property type="entry name" value="LiaI-LiaF-TM_PspC"/>
    <property type="match status" value="1"/>
</dbReference>
<proteinExistence type="predicted"/>
<keyword evidence="2" id="KW-1003">Cell membrane</keyword>
<dbReference type="RefSeq" id="WP_098193002.1">
    <property type="nucleotide sequence ID" value="NZ_CP023777.1"/>
</dbReference>
<evidence type="ECO:0000256" key="7">
    <source>
        <dbReference type="SAM" id="Phobius"/>
    </source>
</evidence>
<dbReference type="Pfam" id="PF04024">
    <property type="entry name" value="PspC"/>
    <property type="match status" value="1"/>
</dbReference>
<feature type="transmembrane region" description="Helical" evidence="7">
    <location>
        <begin position="325"/>
        <end position="349"/>
    </location>
</feature>
<dbReference type="InterPro" id="IPR054319">
    <property type="entry name" value="PspC-rel_ToastRack"/>
</dbReference>
<dbReference type="EMBL" id="CP023777">
    <property type="protein sequence ID" value="ATL46614.1"/>
    <property type="molecule type" value="Genomic_DNA"/>
</dbReference>
<dbReference type="InterPro" id="IPR054321">
    <property type="entry name" value="PspC-rel_TM"/>
</dbReference>
<evidence type="ECO:0000256" key="4">
    <source>
        <dbReference type="ARBA" id="ARBA00022989"/>
    </source>
</evidence>
<feature type="region of interest" description="Disordered" evidence="6">
    <location>
        <begin position="79"/>
        <end position="99"/>
    </location>
</feature>